<proteinExistence type="inferred from homology"/>
<organism evidence="5 6">
    <name type="scientific">Alishewanella maricola</name>
    <dbReference type="NCBI Taxonomy" id="2795740"/>
    <lineage>
        <taxon>Bacteria</taxon>
        <taxon>Pseudomonadati</taxon>
        <taxon>Pseudomonadota</taxon>
        <taxon>Gammaproteobacteria</taxon>
        <taxon>Alteromonadales</taxon>
        <taxon>Alteromonadaceae</taxon>
        <taxon>Alishewanella</taxon>
    </lineage>
</organism>
<dbReference type="Proteomes" id="UP000633814">
    <property type="component" value="Unassembled WGS sequence"/>
</dbReference>
<dbReference type="NCBIfam" id="NF003439">
    <property type="entry name" value="PRK04968.1"/>
    <property type="match status" value="1"/>
</dbReference>
<comment type="caution">
    <text evidence="5">The sequence shown here is derived from an EMBL/GenBank/DDBJ whole genome shotgun (WGS) entry which is preliminary data.</text>
</comment>
<dbReference type="Gene3D" id="3.40.1580.20">
    <property type="entry name" value="Syd protein"/>
    <property type="match status" value="1"/>
</dbReference>
<evidence type="ECO:0000256" key="4">
    <source>
        <dbReference type="HAMAP-Rule" id="MF_01104"/>
    </source>
</evidence>
<evidence type="ECO:0000256" key="1">
    <source>
        <dbReference type="ARBA" id="ARBA00022475"/>
    </source>
</evidence>
<gene>
    <name evidence="4 5" type="primary">syd</name>
    <name evidence="5" type="ORF">JAO78_002205</name>
</gene>
<dbReference type="InterPro" id="IPR009948">
    <property type="entry name" value="Syd"/>
</dbReference>
<dbReference type="Pfam" id="PF07348">
    <property type="entry name" value="Syd"/>
    <property type="match status" value="1"/>
</dbReference>
<dbReference type="HAMAP" id="MF_01104">
    <property type="entry name" value="Syd"/>
    <property type="match status" value="1"/>
</dbReference>
<protein>
    <recommendedName>
        <fullName evidence="4">Protein Syd</fullName>
    </recommendedName>
</protein>
<reference evidence="5 6" key="1">
    <citation type="submission" date="2021-10" db="EMBL/GenBank/DDBJ databases">
        <title>Alishewanella koreense sp. nov. isolated from seawater of southwestern coast in South Korea and the proposal for the reclassification of Rheinheimera perlucida and Rheinheimera tuosuensis as Arsukibacterium perlucida and Arsukibacterium tuosuensis.</title>
        <authorList>
            <person name="Kim K.H."/>
            <person name="Ruan W."/>
            <person name="Kim K.R."/>
            <person name="Baek J.H."/>
            <person name="Jeon C.O."/>
        </authorList>
    </citation>
    <scope>NUCLEOTIDE SEQUENCE [LARGE SCALE GENOMIC DNA]</scope>
    <source>
        <strain evidence="5 6">16-MA</strain>
    </source>
</reference>
<evidence type="ECO:0000313" key="5">
    <source>
        <dbReference type="EMBL" id="MCB5225624.1"/>
    </source>
</evidence>
<name>A0ABS8BZY9_9ALTE</name>
<comment type="subcellular location">
    <subcellularLocation>
        <location evidence="4">Cell inner membrane</location>
        <topology evidence="4">Peripheral membrane protein</topology>
        <orientation evidence="4">Cytoplasmic side</orientation>
    </subcellularLocation>
    <text evidence="4">Loosely associated with the cytoplasmic side of the inner membrane, probably via SecY.</text>
</comment>
<dbReference type="CDD" id="cd16323">
    <property type="entry name" value="Syd"/>
    <property type="match status" value="1"/>
</dbReference>
<keyword evidence="6" id="KW-1185">Reference proteome</keyword>
<keyword evidence="3 4" id="KW-0472">Membrane</keyword>
<evidence type="ECO:0000313" key="6">
    <source>
        <dbReference type="Proteomes" id="UP000633814"/>
    </source>
</evidence>
<dbReference type="RefSeq" id="WP_226749712.1">
    <property type="nucleotide sequence ID" value="NZ_JAEINI020000001.1"/>
</dbReference>
<keyword evidence="1 4" id="KW-1003">Cell membrane</keyword>
<evidence type="ECO:0000256" key="3">
    <source>
        <dbReference type="ARBA" id="ARBA00023136"/>
    </source>
</evidence>
<accession>A0ABS8BZY9</accession>
<keyword evidence="2 4" id="KW-0997">Cell inner membrane</keyword>
<evidence type="ECO:0000256" key="2">
    <source>
        <dbReference type="ARBA" id="ARBA00022519"/>
    </source>
</evidence>
<comment type="similarity">
    <text evidence="4">Belongs to the Syd family.</text>
</comment>
<comment type="function">
    <text evidence="4">Interacts with the SecY protein in vivo. May bind preferentially to an uncomplexed state of SecY, thus functioning either as a chelating agent for excess SecY in the cell or as a regulatory factor that negatively controls the translocase function.</text>
</comment>
<sequence>MSTEQALAKFIEHSVTWHQATAQPLTAWADPASPSPCQQQWLAEDQVSWLPVAQQPAADFSNIEQALELMLHPSIKAFYSCFYAANMAAGHPRGKLALLLPWNQDDISRLQENIIGHILMKQRLKQRATVFFAVTDDANIMLSVLNSTGEVFLEHVGKEVSEKVADDLPSFLASLTPQVYDACFD</sequence>
<dbReference type="InterPro" id="IPR038228">
    <property type="entry name" value="Syd_sf"/>
</dbReference>
<dbReference type="EMBL" id="JAEINI020000001">
    <property type="protein sequence ID" value="MCB5225624.1"/>
    <property type="molecule type" value="Genomic_DNA"/>
</dbReference>